<evidence type="ECO:0000256" key="3">
    <source>
        <dbReference type="ARBA" id="ARBA00022670"/>
    </source>
</evidence>
<dbReference type="InterPro" id="IPR003137">
    <property type="entry name" value="PA_domain"/>
</dbReference>
<gene>
    <name evidence="16" type="ORF">ACFQ4A_00230</name>
</gene>
<dbReference type="SUPFAM" id="SSF52025">
    <property type="entry name" value="PA domain"/>
    <property type="match status" value="1"/>
</dbReference>
<keyword evidence="10" id="KW-0175">Coiled coil</keyword>
<dbReference type="Gene3D" id="2.60.40.4070">
    <property type="match status" value="1"/>
</dbReference>
<keyword evidence="17" id="KW-1185">Reference proteome</keyword>
<evidence type="ECO:0000256" key="5">
    <source>
        <dbReference type="ARBA" id="ARBA00022737"/>
    </source>
</evidence>
<feature type="active site" description="Charge relay system" evidence="8">
    <location>
        <position position="186"/>
    </location>
</feature>
<dbReference type="InterPro" id="IPR051048">
    <property type="entry name" value="Peptidase_S8/S53_subtilisin"/>
</dbReference>
<protein>
    <submittedName>
        <fullName evidence="16">S8 family serine peptidase</fullName>
    </submittedName>
</protein>
<keyword evidence="3 8" id="KW-0645">Protease</keyword>
<dbReference type="InterPro" id="IPR023828">
    <property type="entry name" value="Peptidase_S8_Ser-AS"/>
</dbReference>
<proteinExistence type="inferred from homology"/>
<dbReference type="InterPro" id="IPR034216">
    <property type="entry name" value="C5a_Peptidase"/>
</dbReference>
<dbReference type="SUPFAM" id="SSF52743">
    <property type="entry name" value="Subtilisin-like"/>
    <property type="match status" value="1"/>
</dbReference>
<organism evidence="16 17">
    <name type="scientific">Lentibacillus salinarum</name>
    <dbReference type="NCBI Taxonomy" id="446820"/>
    <lineage>
        <taxon>Bacteria</taxon>
        <taxon>Bacillati</taxon>
        <taxon>Bacillota</taxon>
        <taxon>Bacilli</taxon>
        <taxon>Bacillales</taxon>
        <taxon>Bacillaceae</taxon>
        <taxon>Lentibacillus</taxon>
    </lineage>
</organism>
<evidence type="ECO:0000313" key="16">
    <source>
        <dbReference type="EMBL" id="MFD1360097.1"/>
    </source>
</evidence>
<feature type="domain" description="Peptidase S8/S53" evidence="13">
    <location>
        <begin position="177"/>
        <end position="634"/>
    </location>
</feature>
<evidence type="ECO:0000259" key="13">
    <source>
        <dbReference type="Pfam" id="PF00082"/>
    </source>
</evidence>
<dbReference type="PANTHER" id="PTHR43399">
    <property type="entry name" value="SUBTILISIN-RELATED"/>
    <property type="match status" value="1"/>
</dbReference>
<dbReference type="InterPro" id="IPR010435">
    <property type="entry name" value="C5a/SBT2-like_Fn3"/>
</dbReference>
<keyword evidence="7 8" id="KW-0720">Serine protease</keyword>
<feature type="active site" description="Charge relay system" evidence="8">
    <location>
        <position position="576"/>
    </location>
</feature>
<dbReference type="InterPro" id="IPR023827">
    <property type="entry name" value="Peptidase_S8_Asp-AS"/>
</dbReference>
<dbReference type="PRINTS" id="PR00723">
    <property type="entry name" value="SUBTILISIN"/>
</dbReference>
<feature type="compositionally biased region" description="Gly residues" evidence="11">
    <location>
        <begin position="1017"/>
        <end position="1026"/>
    </location>
</feature>
<keyword evidence="2" id="KW-0964">Secreted</keyword>
<evidence type="ECO:0000256" key="8">
    <source>
        <dbReference type="PROSITE-ProRule" id="PRU01240"/>
    </source>
</evidence>
<dbReference type="PROSITE" id="PS00136">
    <property type="entry name" value="SUBTILASE_ASP"/>
    <property type="match status" value="1"/>
</dbReference>
<evidence type="ECO:0000259" key="15">
    <source>
        <dbReference type="Pfam" id="PF06280"/>
    </source>
</evidence>
<dbReference type="InterPro" id="IPR022398">
    <property type="entry name" value="Peptidase_S8_His-AS"/>
</dbReference>
<evidence type="ECO:0000256" key="12">
    <source>
        <dbReference type="SAM" id="SignalP"/>
    </source>
</evidence>
<feature type="chain" id="PRO_5047305316" evidence="12">
    <location>
        <begin position="23"/>
        <end position="1041"/>
    </location>
</feature>
<dbReference type="InterPro" id="IPR036852">
    <property type="entry name" value="Peptidase_S8/S53_dom_sf"/>
</dbReference>
<dbReference type="Gene3D" id="3.50.30.30">
    <property type="match status" value="1"/>
</dbReference>
<evidence type="ECO:0000256" key="2">
    <source>
        <dbReference type="ARBA" id="ARBA00022525"/>
    </source>
</evidence>
<keyword evidence="4 12" id="KW-0732">Signal</keyword>
<dbReference type="CDD" id="cd07475">
    <property type="entry name" value="Peptidases_S8_C5a_Peptidase"/>
    <property type="match status" value="1"/>
</dbReference>
<reference evidence="17" key="1">
    <citation type="journal article" date="2019" name="Int. J. Syst. Evol. Microbiol.">
        <title>The Global Catalogue of Microorganisms (GCM) 10K type strain sequencing project: providing services to taxonomists for standard genome sequencing and annotation.</title>
        <authorList>
            <consortium name="The Broad Institute Genomics Platform"/>
            <consortium name="The Broad Institute Genome Sequencing Center for Infectious Disease"/>
            <person name="Wu L."/>
            <person name="Ma J."/>
        </authorList>
    </citation>
    <scope>NUCLEOTIDE SEQUENCE [LARGE SCALE GENOMIC DNA]</scope>
    <source>
        <strain evidence="17">CCUG 54822</strain>
    </source>
</reference>
<dbReference type="PANTHER" id="PTHR43399:SF4">
    <property type="entry name" value="CELL WALL-ASSOCIATED PROTEASE"/>
    <property type="match status" value="1"/>
</dbReference>
<evidence type="ECO:0000256" key="10">
    <source>
        <dbReference type="SAM" id="Coils"/>
    </source>
</evidence>
<dbReference type="InterPro" id="IPR015500">
    <property type="entry name" value="Peptidase_S8_subtilisin-rel"/>
</dbReference>
<dbReference type="PROSITE" id="PS51892">
    <property type="entry name" value="SUBTILASE"/>
    <property type="match status" value="1"/>
</dbReference>
<sequence length="1041" mass="111496">MLKRAAILLILLLMTFAQVAFASTDLIAPQKNLQKEKLSTENLEPTIDPDDEVRAIVEIDGDAPIEKATKKGVKFGKLSVAEKKQYLNKAKKQKKAVKNAMKGKNVNSKALQEFDAVVNGFSVEVNYEDFETIKEIPDVKDVYVANEYERPIAEPDMVSSKELVEAQHAWRDYGFKGEGMVVGVIDTGIDHEHQDMVLSDDTDVALTEDHVNETIEDEELPGRYYTEKVPYGYNYMDENHEYTDDFPGASSHGTHVAGSVGANGDEDNEGILGVAPEAQLLNLKVFGNDPAFQSTYGDVYIKAIDDAIKLNADVLNMSLGSPAGFVNDESPEQQAVTRAVDNGVLMSISSGNSNKFGEGYFYPYATNPDYGVNGSPGTADDSLQVASFENDLMTVDALEYTINGEKQTAGFLSASETDPPTDGSAFDLVDAGLGYPEDYAGKDVEGKYALVQRGELDFVTKALNAQSAGAAGVFVYNNEDGMINMASDPEVAIPQLALSKSDGDVLAKAVADGQDVSISFHGESTAIANPEAGQMSAFSSWGLTPNLDFKPEITAPGGQIYSTLNNGEYGIKSGTSMAAPHISGGSALVLERVDQEFGYEDANRVKLARNIMMNTGKSVDFEGAPVSPRRQGAGMMQLHAALSTPAIVTASETGEAKVALKEVTDSVVRFELTAENFTDEALTYDVEANAQTDSPVDGGDVLVTVPNQFPATELDGAAAVDNQIKIPANGKTSFAVTIDVSNMDASLNAIFTNGYWLEGFVTLTDPNDVNPTLTVPYAGFKGEWDDAPIFDTADESSYYGMTGIATPIDDEDFAFLDEDAIISPNGDGELDEALLVVSFLRNAKDVTFNVLDADGNQVDTLTEESYVRKNYYDGGLAPAYSLDPERTWDGTIDGKPTPDGQYFLQAEATIDFANAEPQSIKLPITVDAAGPEVEADINRGDREVALAVADANGIAEWEVQVDKQDPIVMTDETELDLTGIHPSQVVTVKAVDNAGNVTEDVVMGPQGKAKGKFEGNKGNGNNGNNGKGNNSNNDNGKGPNN</sequence>
<evidence type="ECO:0000256" key="6">
    <source>
        <dbReference type="ARBA" id="ARBA00022801"/>
    </source>
</evidence>
<dbReference type="RefSeq" id="WP_382396780.1">
    <property type="nucleotide sequence ID" value="NZ_JBHTNH010000001.1"/>
</dbReference>
<evidence type="ECO:0000256" key="4">
    <source>
        <dbReference type="ARBA" id="ARBA00022729"/>
    </source>
</evidence>
<feature type="domain" description="PA" evidence="14">
    <location>
        <begin position="428"/>
        <end position="505"/>
    </location>
</feature>
<dbReference type="Pfam" id="PF02225">
    <property type="entry name" value="PA"/>
    <property type="match status" value="1"/>
</dbReference>
<comment type="similarity">
    <text evidence="1 8 9">Belongs to the peptidase S8 family.</text>
</comment>
<dbReference type="Proteomes" id="UP001597178">
    <property type="component" value="Unassembled WGS sequence"/>
</dbReference>
<evidence type="ECO:0000313" key="17">
    <source>
        <dbReference type="Proteomes" id="UP001597178"/>
    </source>
</evidence>
<feature type="signal peptide" evidence="12">
    <location>
        <begin position="1"/>
        <end position="22"/>
    </location>
</feature>
<keyword evidence="5" id="KW-0677">Repeat</keyword>
<dbReference type="PROSITE" id="PS00138">
    <property type="entry name" value="SUBTILASE_SER"/>
    <property type="match status" value="1"/>
</dbReference>
<dbReference type="InterPro" id="IPR000209">
    <property type="entry name" value="Peptidase_S8/S53_dom"/>
</dbReference>
<feature type="domain" description="C5a peptidase/Subtilisin-like protease SBT2-like Fn3-like" evidence="15">
    <location>
        <begin position="658"/>
        <end position="777"/>
    </location>
</feature>
<feature type="active site" description="Charge relay system" evidence="8">
    <location>
        <position position="252"/>
    </location>
</feature>
<feature type="compositionally biased region" description="Low complexity" evidence="11">
    <location>
        <begin position="1027"/>
        <end position="1041"/>
    </location>
</feature>
<dbReference type="InterPro" id="IPR046450">
    <property type="entry name" value="PA_dom_sf"/>
</dbReference>
<evidence type="ECO:0000256" key="1">
    <source>
        <dbReference type="ARBA" id="ARBA00011073"/>
    </source>
</evidence>
<evidence type="ECO:0000259" key="14">
    <source>
        <dbReference type="Pfam" id="PF02225"/>
    </source>
</evidence>
<evidence type="ECO:0000256" key="7">
    <source>
        <dbReference type="ARBA" id="ARBA00022825"/>
    </source>
</evidence>
<name>A0ABW3ZP21_9BACI</name>
<evidence type="ECO:0000256" key="9">
    <source>
        <dbReference type="RuleBase" id="RU003355"/>
    </source>
</evidence>
<keyword evidence="6 8" id="KW-0378">Hydrolase</keyword>
<evidence type="ECO:0000256" key="11">
    <source>
        <dbReference type="SAM" id="MobiDB-lite"/>
    </source>
</evidence>
<dbReference type="CDD" id="cd02133">
    <property type="entry name" value="PA_C5a_like"/>
    <property type="match status" value="1"/>
</dbReference>
<accession>A0ABW3ZP21</accession>
<dbReference type="EMBL" id="JBHTNH010000001">
    <property type="protein sequence ID" value="MFD1360097.1"/>
    <property type="molecule type" value="Genomic_DNA"/>
</dbReference>
<dbReference type="Pfam" id="PF06280">
    <property type="entry name" value="fn3_5"/>
    <property type="match status" value="1"/>
</dbReference>
<feature type="coiled-coil region" evidence="10">
    <location>
        <begin position="80"/>
        <end position="107"/>
    </location>
</feature>
<dbReference type="Gene3D" id="3.40.50.200">
    <property type="entry name" value="Peptidase S8/S53 domain"/>
    <property type="match status" value="1"/>
</dbReference>
<comment type="caution">
    <text evidence="16">The sequence shown here is derived from an EMBL/GenBank/DDBJ whole genome shotgun (WGS) entry which is preliminary data.</text>
</comment>
<dbReference type="PROSITE" id="PS00137">
    <property type="entry name" value="SUBTILASE_HIS"/>
    <property type="match status" value="1"/>
</dbReference>
<feature type="region of interest" description="Disordered" evidence="11">
    <location>
        <begin position="1001"/>
        <end position="1041"/>
    </location>
</feature>
<dbReference type="Pfam" id="PF00082">
    <property type="entry name" value="Peptidase_S8"/>
    <property type="match status" value="1"/>
</dbReference>
<dbReference type="Gene3D" id="2.60.40.1710">
    <property type="entry name" value="Subtilisin-like superfamily"/>
    <property type="match status" value="1"/>
</dbReference>